<comment type="caution">
    <text evidence="1">The sequence shown here is derived from an EMBL/GenBank/DDBJ whole genome shotgun (WGS) entry which is preliminary data.</text>
</comment>
<name>A0ABV3CL68_9ACTN</name>
<keyword evidence="2" id="KW-1185">Reference proteome</keyword>
<evidence type="ECO:0000313" key="1">
    <source>
        <dbReference type="EMBL" id="MEU7075539.1"/>
    </source>
</evidence>
<dbReference type="RefSeq" id="WP_358478086.1">
    <property type="nucleotide sequence ID" value="NZ_JBEZAE010000040.1"/>
</dbReference>
<accession>A0ABV3CL68</accession>
<organism evidence="1 2">
    <name type="scientific">Streptomyces narbonensis</name>
    <dbReference type="NCBI Taxonomy" id="67333"/>
    <lineage>
        <taxon>Bacteria</taxon>
        <taxon>Bacillati</taxon>
        <taxon>Actinomycetota</taxon>
        <taxon>Actinomycetes</taxon>
        <taxon>Kitasatosporales</taxon>
        <taxon>Streptomycetaceae</taxon>
        <taxon>Streptomyces</taxon>
    </lineage>
</organism>
<evidence type="ECO:0000313" key="2">
    <source>
        <dbReference type="Proteomes" id="UP001551329"/>
    </source>
</evidence>
<dbReference type="Proteomes" id="UP001551329">
    <property type="component" value="Unassembled WGS sequence"/>
</dbReference>
<proteinExistence type="predicted"/>
<dbReference type="PROSITE" id="PS51257">
    <property type="entry name" value="PROKAR_LIPOPROTEIN"/>
    <property type="match status" value="1"/>
</dbReference>
<sequence>MRATTIGLFLGALSVGLAGCGGVGERTAAAREAAVGFEAALSASDTHRACEALAPGTLEELESDQPCPAALAALDLGTVTDSGQPVATDVYGDQARVVFAGDVVYLASFPDGWKVTAAGCTPRPGRPARCEVQGS</sequence>
<reference evidence="1 2" key="1">
    <citation type="submission" date="2024-06" db="EMBL/GenBank/DDBJ databases">
        <title>The Natural Products Discovery Center: Release of the First 8490 Sequenced Strains for Exploring Actinobacteria Biosynthetic Diversity.</title>
        <authorList>
            <person name="Kalkreuter E."/>
            <person name="Kautsar S.A."/>
            <person name="Yang D."/>
            <person name="Bader C.D."/>
            <person name="Teijaro C.N."/>
            <person name="Fluegel L."/>
            <person name="Davis C.M."/>
            <person name="Simpson J.R."/>
            <person name="Lauterbach L."/>
            <person name="Steele A.D."/>
            <person name="Gui C."/>
            <person name="Meng S."/>
            <person name="Li G."/>
            <person name="Viehrig K."/>
            <person name="Ye F."/>
            <person name="Su P."/>
            <person name="Kiefer A.F."/>
            <person name="Nichols A."/>
            <person name="Cepeda A.J."/>
            <person name="Yan W."/>
            <person name="Fan B."/>
            <person name="Jiang Y."/>
            <person name="Adhikari A."/>
            <person name="Zheng C.-J."/>
            <person name="Schuster L."/>
            <person name="Cowan T.M."/>
            <person name="Smanski M.J."/>
            <person name="Chevrette M.G."/>
            <person name="De Carvalho L.P.S."/>
            <person name="Shen B."/>
        </authorList>
    </citation>
    <scope>NUCLEOTIDE SEQUENCE [LARGE SCALE GENOMIC DNA]</scope>
    <source>
        <strain evidence="1 2">NPDC045974</strain>
    </source>
</reference>
<evidence type="ECO:0008006" key="3">
    <source>
        <dbReference type="Google" id="ProtNLM"/>
    </source>
</evidence>
<dbReference type="EMBL" id="JBEZAE010000040">
    <property type="protein sequence ID" value="MEU7075539.1"/>
    <property type="molecule type" value="Genomic_DNA"/>
</dbReference>
<gene>
    <name evidence="1" type="ORF">AB0A88_36275</name>
</gene>
<protein>
    <recommendedName>
        <fullName evidence="3">Lipoprotein</fullName>
    </recommendedName>
</protein>